<feature type="domain" description="T6SS Phospholipase effector Tle1-like catalytic" evidence="1">
    <location>
        <begin position="3"/>
        <end position="286"/>
    </location>
</feature>
<dbReference type="EMBL" id="QGMK01000202">
    <property type="protein sequence ID" value="TVY83337.1"/>
    <property type="molecule type" value="Genomic_DNA"/>
</dbReference>
<gene>
    <name evidence="2" type="primary">YEL023C_1</name>
    <name evidence="2" type="ORF">LSUE1_G002072</name>
</gene>
<proteinExistence type="predicted"/>
<dbReference type="InterPro" id="IPR029058">
    <property type="entry name" value="AB_hydrolase_fold"/>
</dbReference>
<dbReference type="PANTHER" id="PTHR33840:SF16">
    <property type="entry name" value="DUF2235 DOMAIN-CONTAINING PROTEIN"/>
    <property type="match status" value="1"/>
</dbReference>
<dbReference type="PANTHER" id="PTHR33840">
    <property type="match status" value="1"/>
</dbReference>
<reference evidence="2 3" key="1">
    <citation type="submission" date="2018-05" db="EMBL/GenBank/DDBJ databases">
        <title>Genome sequencing and assembly of the regulated plant pathogen Lachnellula willkommii and related sister species for the development of diagnostic species identification markers.</title>
        <authorList>
            <person name="Giroux E."/>
            <person name="Bilodeau G."/>
        </authorList>
    </citation>
    <scope>NUCLEOTIDE SEQUENCE [LARGE SCALE GENOMIC DNA]</scope>
    <source>
        <strain evidence="2 3">CBS 268.59</strain>
    </source>
</reference>
<comment type="caution">
    <text evidence="2">The sequence shown here is derived from an EMBL/GenBank/DDBJ whole genome shotgun (WGS) entry which is preliminary data.</text>
</comment>
<sequence length="474" mass="53273">MPKRFVICCDGTWYSADKGDASVPSNVARFSRMLATTGQTAEGRNIEQVVYYQTGVGTGSLSPVEKLAGGAFGAGLEENIITAYHFIATNWNDGDEIYLFGFSRGAYTARALASVLTGMGVLYAVDLEYFRELYHHFKEHGDSIYFTDGSPEANQNAKHGKHKHEVPEVQEKLTSMPKPAEVTVIGVWDTVGSLGLPDSFWTKLLGGNRGKEFYNTALNKHIKHAFHALSLDEHRGAFTPTLWYLDAEIENTCDLRQCWFPGFHSDIGGGTTASVEDLTLAWMCDQVDGLISFDDRAAQVLFPKFPLTPDWSATMSPDSCSWLYSLNIAGSSIRRTPGSYHKILENEQPDPDTERVTKERIHPSIQLRIEEQGTNYFPAAFKAKGGLATPKTPNWQFEDMGNGDGATWTRPATPKQPGMFLGSWPPQREIKIKEHIFKERRERINFEVRLLQKAVKEKLYRRNQKELDTPTRKF</sequence>
<dbReference type="Proteomes" id="UP000469558">
    <property type="component" value="Unassembled WGS sequence"/>
</dbReference>
<evidence type="ECO:0000313" key="3">
    <source>
        <dbReference type="Proteomes" id="UP000469558"/>
    </source>
</evidence>
<protein>
    <recommendedName>
        <fullName evidence="1">T6SS Phospholipase effector Tle1-like catalytic domain-containing protein</fullName>
    </recommendedName>
</protein>
<evidence type="ECO:0000259" key="1">
    <source>
        <dbReference type="Pfam" id="PF09994"/>
    </source>
</evidence>
<dbReference type="SUPFAM" id="SSF53474">
    <property type="entry name" value="alpha/beta-Hydrolases"/>
    <property type="match status" value="1"/>
</dbReference>
<organism evidence="2 3">
    <name type="scientific">Lachnellula suecica</name>
    <dbReference type="NCBI Taxonomy" id="602035"/>
    <lineage>
        <taxon>Eukaryota</taxon>
        <taxon>Fungi</taxon>
        <taxon>Dikarya</taxon>
        <taxon>Ascomycota</taxon>
        <taxon>Pezizomycotina</taxon>
        <taxon>Leotiomycetes</taxon>
        <taxon>Helotiales</taxon>
        <taxon>Lachnaceae</taxon>
        <taxon>Lachnellula</taxon>
    </lineage>
</organism>
<keyword evidence="3" id="KW-1185">Reference proteome</keyword>
<dbReference type="AlphaFoldDB" id="A0A8T9CFK5"/>
<name>A0A8T9CFK5_9HELO</name>
<dbReference type="InterPro" id="IPR018712">
    <property type="entry name" value="Tle1-like_cat"/>
</dbReference>
<dbReference type="OrthoDB" id="3057168at2759"/>
<evidence type="ECO:0000313" key="2">
    <source>
        <dbReference type="EMBL" id="TVY83337.1"/>
    </source>
</evidence>
<accession>A0A8T9CFK5</accession>
<dbReference type="Pfam" id="PF09994">
    <property type="entry name" value="T6SS_Tle1-like_cat"/>
    <property type="match status" value="1"/>
</dbReference>